<name>A0A5B7ERR3_PORTR</name>
<proteinExistence type="predicted"/>
<comment type="caution">
    <text evidence="1">The sequence shown here is derived from an EMBL/GenBank/DDBJ whole genome shotgun (WGS) entry which is preliminary data.</text>
</comment>
<dbReference type="Proteomes" id="UP000324222">
    <property type="component" value="Unassembled WGS sequence"/>
</dbReference>
<sequence>MNSPRHAAPFDSTESVEPALGFLESKLRSRLQPVNTTPLESTVGSTITQHFTTAIPHKYHFPSSRVFHIASIQD</sequence>
<gene>
    <name evidence="1" type="ORF">E2C01_029256</name>
</gene>
<organism evidence="1 2">
    <name type="scientific">Portunus trituberculatus</name>
    <name type="common">Swimming crab</name>
    <name type="synonym">Neptunus trituberculatus</name>
    <dbReference type="NCBI Taxonomy" id="210409"/>
    <lineage>
        <taxon>Eukaryota</taxon>
        <taxon>Metazoa</taxon>
        <taxon>Ecdysozoa</taxon>
        <taxon>Arthropoda</taxon>
        <taxon>Crustacea</taxon>
        <taxon>Multicrustacea</taxon>
        <taxon>Malacostraca</taxon>
        <taxon>Eumalacostraca</taxon>
        <taxon>Eucarida</taxon>
        <taxon>Decapoda</taxon>
        <taxon>Pleocyemata</taxon>
        <taxon>Brachyura</taxon>
        <taxon>Eubrachyura</taxon>
        <taxon>Portunoidea</taxon>
        <taxon>Portunidae</taxon>
        <taxon>Portuninae</taxon>
        <taxon>Portunus</taxon>
    </lineage>
</organism>
<dbReference type="EMBL" id="VSRR010003353">
    <property type="protein sequence ID" value="MPC35819.1"/>
    <property type="molecule type" value="Genomic_DNA"/>
</dbReference>
<keyword evidence="2" id="KW-1185">Reference proteome</keyword>
<dbReference type="AlphaFoldDB" id="A0A5B7ERR3"/>
<accession>A0A5B7ERR3</accession>
<evidence type="ECO:0000313" key="2">
    <source>
        <dbReference type="Proteomes" id="UP000324222"/>
    </source>
</evidence>
<reference evidence="1 2" key="1">
    <citation type="submission" date="2019-05" db="EMBL/GenBank/DDBJ databases">
        <title>Another draft genome of Portunus trituberculatus and its Hox gene families provides insights of decapod evolution.</title>
        <authorList>
            <person name="Jeong J.-H."/>
            <person name="Song I."/>
            <person name="Kim S."/>
            <person name="Choi T."/>
            <person name="Kim D."/>
            <person name="Ryu S."/>
            <person name="Kim W."/>
        </authorList>
    </citation>
    <scope>NUCLEOTIDE SEQUENCE [LARGE SCALE GENOMIC DNA]</scope>
    <source>
        <tissue evidence="1">Muscle</tissue>
    </source>
</reference>
<protein>
    <submittedName>
        <fullName evidence="1">Uncharacterized protein</fullName>
    </submittedName>
</protein>
<evidence type="ECO:0000313" key="1">
    <source>
        <dbReference type="EMBL" id="MPC35819.1"/>
    </source>
</evidence>